<dbReference type="EMBL" id="KQ246394">
    <property type="protein sequence ID" value="KNC72870.1"/>
    <property type="molecule type" value="Genomic_DNA"/>
</dbReference>
<dbReference type="Proteomes" id="UP000054560">
    <property type="component" value="Unassembled WGS sequence"/>
</dbReference>
<accession>A0A0L0F819</accession>
<evidence type="ECO:0000313" key="1">
    <source>
        <dbReference type="EMBL" id="KNC72870.1"/>
    </source>
</evidence>
<sequence>MADITALKPFEGRRSLDMSTCDGVSEMLAHGGTGLIKRKLLTSLAMDFEVVPLAENGKVFIIEKQYTTFVNKHVKLEVGMDNQFKSYVPYYDDAFGVDVGKACKYNASNGHMYSHATSTGKHLGYEWDEDRYIEGGDFHWITVLKYKGKETTHHRVFLQK</sequence>
<dbReference type="RefSeq" id="XP_014146772.1">
    <property type="nucleotide sequence ID" value="XM_014291297.1"/>
</dbReference>
<reference evidence="1 2" key="1">
    <citation type="submission" date="2011-02" db="EMBL/GenBank/DDBJ databases">
        <title>The Genome Sequence of Sphaeroforma arctica JP610.</title>
        <authorList>
            <consortium name="The Broad Institute Genome Sequencing Platform"/>
            <person name="Russ C."/>
            <person name="Cuomo C."/>
            <person name="Young S.K."/>
            <person name="Zeng Q."/>
            <person name="Gargeya S."/>
            <person name="Alvarado L."/>
            <person name="Berlin A."/>
            <person name="Chapman S.B."/>
            <person name="Chen Z."/>
            <person name="Freedman E."/>
            <person name="Gellesch M."/>
            <person name="Goldberg J."/>
            <person name="Griggs A."/>
            <person name="Gujja S."/>
            <person name="Heilman E."/>
            <person name="Heiman D."/>
            <person name="Howarth C."/>
            <person name="Mehta T."/>
            <person name="Neiman D."/>
            <person name="Pearson M."/>
            <person name="Roberts A."/>
            <person name="Saif S."/>
            <person name="Shea T."/>
            <person name="Shenoy N."/>
            <person name="Sisk P."/>
            <person name="Stolte C."/>
            <person name="Sykes S."/>
            <person name="White J."/>
            <person name="Yandava C."/>
            <person name="Burger G."/>
            <person name="Gray M.W."/>
            <person name="Holland P.W.H."/>
            <person name="King N."/>
            <person name="Lang F.B.F."/>
            <person name="Roger A.J."/>
            <person name="Ruiz-Trillo I."/>
            <person name="Haas B."/>
            <person name="Nusbaum C."/>
            <person name="Birren B."/>
        </authorList>
    </citation>
    <scope>NUCLEOTIDE SEQUENCE [LARGE SCALE GENOMIC DNA]</scope>
    <source>
        <strain evidence="1 2">JP610</strain>
    </source>
</reference>
<protein>
    <submittedName>
        <fullName evidence="1">Uncharacterized protein</fullName>
    </submittedName>
</protein>
<organism evidence="1 2">
    <name type="scientific">Sphaeroforma arctica JP610</name>
    <dbReference type="NCBI Taxonomy" id="667725"/>
    <lineage>
        <taxon>Eukaryota</taxon>
        <taxon>Ichthyosporea</taxon>
        <taxon>Ichthyophonida</taxon>
        <taxon>Sphaeroforma</taxon>
    </lineage>
</organism>
<evidence type="ECO:0000313" key="2">
    <source>
        <dbReference type="Proteomes" id="UP000054560"/>
    </source>
</evidence>
<keyword evidence="2" id="KW-1185">Reference proteome</keyword>
<name>A0A0L0F819_9EUKA</name>
<dbReference type="GeneID" id="25915075"/>
<gene>
    <name evidence="1" type="ORF">SARC_14571</name>
</gene>
<proteinExistence type="predicted"/>
<dbReference type="AlphaFoldDB" id="A0A0L0F819"/>